<comment type="caution">
    <text evidence="4">The sequence shown here is derived from an EMBL/GenBank/DDBJ whole genome shotgun (WGS) entry which is preliminary data.</text>
</comment>
<feature type="region of interest" description="Disordered" evidence="2">
    <location>
        <begin position="143"/>
        <end position="173"/>
    </location>
</feature>
<reference evidence="4" key="1">
    <citation type="journal article" date="2020" name="Fungal Divers.">
        <title>Resolving the Mortierellaceae phylogeny through synthesis of multi-gene phylogenetics and phylogenomics.</title>
        <authorList>
            <person name="Vandepol N."/>
            <person name="Liber J."/>
            <person name="Desiro A."/>
            <person name="Na H."/>
            <person name="Kennedy M."/>
            <person name="Barry K."/>
            <person name="Grigoriev I.V."/>
            <person name="Miller A.N."/>
            <person name="O'Donnell K."/>
            <person name="Stajich J.E."/>
            <person name="Bonito G."/>
        </authorList>
    </citation>
    <scope>NUCLEOTIDE SEQUENCE</scope>
    <source>
        <strain evidence="4">KOD1015</strain>
    </source>
</reference>
<feature type="domain" description="Cas12f1-like TNB" evidence="3">
    <location>
        <begin position="309"/>
        <end position="357"/>
    </location>
</feature>
<dbReference type="GO" id="GO:0003677">
    <property type="term" value="F:DNA binding"/>
    <property type="evidence" value="ECO:0007669"/>
    <property type="project" value="UniProtKB-KW"/>
</dbReference>
<feature type="region of interest" description="Disordered" evidence="2">
    <location>
        <begin position="381"/>
        <end position="436"/>
    </location>
</feature>
<feature type="region of interest" description="Disordered" evidence="2">
    <location>
        <begin position="1"/>
        <end position="23"/>
    </location>
</feature>
<dbReference type="AlphaFoldDB" id="A0A9P6KB57"/>
<dbReference type="EMBL" id="JAABOA010003189">
    <property type="protein sequence ID" value="KAF9578934.1"/>
    <property type="molecule type" value="Genomic_DNA"/>
</dbReference>
<dbReference type="Pfam" id="PF07282">
    <property type="entry name" value="Cas12f1-like_TNB"/>
    <property type="match status" value="1"/>
</dbReference>
<proteinExistence type="predicted"/>
<accession>A0A9P6KB57</accession>
<evidence type="ECO:0000256" key="2">
    <source>
        <dbReference type="SAM" id="MobiDB-lite"/>
    </source>
</evidence>
<evidence type="ECO:0000259" key="3">
    <source>
        <dbReference type="Pfam" id="PF07282"/>
    </source>
</evidence>
<evidence type="ECO:0000256" key="1">
    <source>
        <dbReference type="ARBA" id="ARBA00023125"/>
    </source>
</evidence>
<feature type="region of interest" description="Disordered" evidence="2">
    <location>
        <begin position="213"/>
        <end position="238"/>
    </location>
</feature>
<organism evidence="4 5">
    <name type="scientific">Lunasporangiospora selenospora</name>
    <dbReference type="NCBI Taxonomy" id="979761"/>
    <lineage>
        <taxon>Eukaryota</taxon>
        <taxon>Fungi</taxon>
        <taxon>Fungi incertae sedis</taxon>
        <taxon>Mucoromycota</taxon>
        <taxon>Mortierellomycotina</taxon>
        <taxon>Mortierellomycetes</taxon>
        <taxon>Mortierellales</taxon>
        <taxon>Mortierellaceae</taxon>
        <taxon>Lunasporangiospora</taxon>
    </lineage>
</organism>
<dbReference type="Proteomes" id="UP000780801">
    <property type="component" value="Unassembled WGS sequence"/>
</dbReference>
<sequence>MDVRRKGPVSRQPEEMRSHINGLRGDSFDPRTYQEKCYFLHGSIKTDGYTLQLLVFKLRELSSVKFKRYREDILPDRLLTTTAGTDDFLTEVRNVFKTSYDVERLLGCTLDEANKVSYLGLDLGQAFVVGAYGLLPQDKTPKLCKRRHHRQQKKRGRRGRCNRGSGKGKKRGVYQTRGERHINLAAKQKAVMQPTFKHRAWMERQKGVNLRTLPSRSTTGTESAATPTVNQPSASSTEAMPAESLSIGEMESSLPPLCGPNANFADHIEPGVSQTILQQARVQTQKIQEDVEEGTRVRVPSADGLASAHVMGVHEYYTSKRCPKCQQFVAQTENIRRLYCNRCKKYLSRDIMAAQNMVNILRGHVEQQQRPLYLHPVDNDGHFPWLEPPEDASGSLQQASSSDSHAGHACSSGRKHRTEVDGGTNKETSSKRTKATMVKLKAPTVKQSATTNAMIVE</sequence>
<feature type="compositionally biased region" description="Low complexity" evidence="2">
    <location>
        <begin position="391"/>
        <end position="404"/>
    </location>
</feature>
<feature type="compositionally biased region" description="Basic residues" evidence="2">
    <location>
        <begin position="143"/>
        <end position="172"/>
    </location>
</feature>
<dbReference type="InterPro" id="IPR010095">
    <property type="entry name" value="Cas12f1-like_TNB"/>
</dbReference>
<evidence type="ECO:0000313" key="4">
    <source>
        <dbReference type="EMBL" id="KAF9578934.1"/>
    </source>
</evidence>
<name>A0A9P6KB57_9FUNG</name>
<evidence type="ECO:0000313" key="5">
    <source>
        <dbReference type="Proteomes" id="UP000780801"/>
    </source>
</evidence>
<keyword evidence="1" id="KW-0238">DNA-binding</keyword>
<protein>
    <recommendedName>
        <fullName evidence="3">Cas12f1-like TNB domain-containing protein</fullName>
    </recommendedName>
</protein>
<gene>
    <name evidence="4" type="ORF">BGW38_005022</name>
</gene>
<keyword evidence="5" id="KW-1185">Reference proteome</keyword>
<dbReference type="OrthoDB" id="2441991at2759"/>